<evidence type="ECO:0000256" key="7">
    <source>
        <dbReference type="ARBA" id="ARBA00023136"/>
    </source>
</evidence>
<accession>A0A0E9NEW5</accession>
<keyword evidence="4 8" id="KW-0812">Transmembrane</keyword>
<evidence type="ECO:0000256" key="8">
    <source>
        <dbReference type="PROSITE-ProRule" id="PRU00282"/>
    </source>
</evidence>
<dbReference type="InterPro" id="IPR023395">
    <property type="entry name" value="MCP_dom_sf"/>
</dbReference>
<feature type="repeat" description="Solcar" evidence="8">
    <location>
        <begin position="151"/>
        <end position="242"/>
    </location>
</feature>
<evidence type="ECO:0000256" key="4">
    <source>
        <dbReference type="ARBA" id="ARBA00022692"/>
    </source>
</evidence>
<sequence>MVQFGALLSPHSRLSAAPQWIKYDEDHWLSYEGGEADPLKTHAISMSSRDKKKQQHLHYPFWFGGSASCAAACVTHPLDLAKVRMQTSTQRGANMFSTLHAVRKTEGVRALYSGLTASLLRQCTYSTVRFGIYEELKTHLTPSSGSATQAPPFHMLLPMAAVSGYVGAIAGNPADVVNVRMQNDRSLPVQERRGYRHAIDGLVRMWREEGLWSWMRGVNANCIRGVLMTTSQLATYDEAKRLILWHTPLKDGLGTHFAASLLAGLVATTVCSPVDVVKSHIMAAQHSHISSVKVLTNAVRKEGLGFLFRGWTPSFVRLGPHTVVTFLVLEQQKKAVAGRELVTTATLDARNTEPPGEVASSRHGHMRMVMDFNDKLVSLRL</sequence>
<evidence type="ECO:0000256" key="5">
    <source>
        <dbReference type="ARBA" id="ARBA00022737"/>
    </source>
</evidence>
<evidence type="ECO:0000313" key="10">
    <source>
        <dbReference type="EMBL" id="GAO47940.1"/>
    </source>
</evidence>
<feature type="repeat" description="Solcar" evidence="8">
    <location>
        <begin position="55"/>
        <end position="139"/>
    </location>
</feature>
<keyword evidence="11" id="KW-1185">Reference proteome</keyword>
<proteinExistence type="inferred from homology"/>
<evidence type="ECO:0008006" key="12">
    <source>
        <dbReference type="Google" id="ProtNLM"/>
    </source>
</evidence>
<reference evidence="10 11" key="1">
    <citation type="journal article" date="2011" name="J. Gen. Appl. Microbiol.">
        <title>Draft genome sequencing of the enigmatic yeast Saitoella complicata.</title>
        <authorList>
            <person name="Nishida H."/>
            <person name="Hamamoto M."/>
            <person name="Sugiyama J."/>
        </authorList>
    </citation>
    <scope>NUCLEOTIDE SEQUENCE [LARGE SCALE GENOMIC DNA]</scope>
    <source>
        <strain evidence="10 11">NRRL Y-17804</strain>
    </source>
</reference>
<dbReference type="InterPro" id="IPR018108">
    <property type="entry name" value="MCP_transmembrane"/>
</dbReference>
<keyword evidence="5" id="KW-0677">Repeat</keyword>
<comment type="subcellular location">
    <subcellularLocation>
        <location evidence="1">Membrane</location>
        <topology evidence="1">Multi-pass membrane protein</topology>
    </subcellularLocation>
</comment>
<evidence type="ECO:0000313" key="11">
    <source>
        <dbReference type="Proteomes" id="UP000033140"/>
    </source>
</evidence>
<name>A0A0E9NEW5_SAICN</name>
<dbReference type="PANTHER" id="PTHR45618">
    <property type="entry name" value="MITOCHONDRIAL DICARBOXYLATE CARRIER-RELATED"/>
    <property type="match status" value="1"/>
</dbReference>
<dbReference type="FunFam" id="1.50.40.10:FF:000107">
    <property type="entry name" value="Mitochondrial dicarboxylate carrier"/>
    <property type="match status" value="1"/>
</dbReference>
<evidence type="ECO:0000256" key="6">
    <source>
        <dbReference type="ARBA" id="ARBA00022989"/>
    </source>
</evidence>
<evidence type="ECO:0000256" key="3">
    <source>
        <dbReference type="ARBA" id="ARBA00022448"/>
    </source>
</evidence>
<dbReference type="SUPFAM" id="SSF103506">
    <property type="entry name" value="Mitochondrial carrier"/>
    <property type="match status" value="1"/>
</dbReference>
<comment type="caution">
    <text evidence="10">The sequence shown here is derived from an EMBL/GenBank/DDBJ whole genome shotgun (WGS) entry which is preliminary data.</text>
</comment>
<dbReference type="PROSITE" id="PS50920">
    <property type="entry name" value="SOLCAR"/>
    <property type="match status" value="3"/>
</dbReference>
<keyword evidence="3 9" id="KW-0813">Transport</keyword>
<gene>
    <name evidence="10" type="ORF">G7K_2135-t1</name>
</gene>
<dbReference type="Pfam" id="PF00153">
    <property type="entry name" value="Mito_carr"/>
    <property type="match status" value="3"/>
</dbReference>
<dbReference type="OMA" id="IMPALNW"/>
<reference evidence="10 11" key="2">
    <citation type="journal article" date="2014" name="J. Gen. Appl. Microbiol.">
        <title>The early diverging ascomycetous budding yeast Saitoella complicata has three histone deacetylases belonging to the Clr6, Hos2, and Rpd3 lineages.</title>
        <authorList>
            <person name="Nishida H."/>
            <person name="Matsumoto T."/>
            <person name="Kondo S."/>
            <person name="Hamamoto M."/>
            <person name="Yoshikawa H."/>
        </authorList>
    </citation>
    <scope>NUCLEOTIDE SEQUENCE [LARGE SCALE GENOMIC DNA]</scope>
    <source>
        <strain evidence="10 11">NRRL Y-17804</strain>
    </source>
</reference>
<dbReference type="Proteomes" id="UP000033140">
    <property type="component" value="Unassembled WGS sequence"/>
</dbReference>
<keyword evidence="6" id="KW-1133">Transmembrane helix</keyword>
<dbReference type="AlphaFoldDB" id="A0A0E9NEW5"/>
<protein>
    <recommendedName>
        <fullName evidence="12">Mitochondrial carrier protein</fullName>
    </recommendedName>
</protein>
<dbReference type="STRING" id="698492.A0A0E9NEW5"/>
<comment type="similarity">
    <text evidence="2 9">Belongs to the mitochondrial carrier (TC 2.A.29) family.</text>
</comment>
<feature type="repeat" description="Solcar" evidence="8">
    <location>
        <begin position="251"/>
        <end position="335"/>
    </location>
</feature>
<keyword evidence="7 8" id="KW-0472">Membrane</keyword>
<reference evidence="10 11" key="3">
    <citation type="journal article" date="2015" name="Genome Announc.">
        <title>Draft Genome Sequence of the Archiascomycetous Yeast Saitoella complicata.</title>
        <authorList>
            <person name="Yamauchi K."/>
            <person name="Kondo S."/>
            <person name="Hamamoto M."/>
            <person name="Takahashi Y."/>
            <person name="Ogura Y."/>
            <person name="Hayashi T."/>
            <person name="Nishida H."/>
        </authorList>
    </citation>
    <scope>NUCLEOTIDE SEQUENCE [LARGE SCALE GENOMIC DNA]</scope>
    <source>
        <strain evidence="10 11">NRRL Y-17804</strain>
    </source>
</reference>
<dbReference type="GO" id="GO:0016020">
    <property type="term" value="C:membrane"/>
    <property type="evidence" value="ECO:0007669"/>
    <property type="project" value="UniProtKB-SubCell"/>
</dbReference>
<organism evidence="10 11">
    <name type="scientific">Saitoella complicata (strain BCRC 22490 / CBS 7301 / JCM 7358 / NBRC 10748 / NRRL Y-17804)</name>
    <dbReference type="NCBI Taxonomy" id="698492"/>
    <lineage>
        <taxon>Eukaryota</taxon>
        <taxon>Fungi</taxon>
        <taxon>Dikarya</taxon>
        <taxon>Ascomycota</taxon>
        <taxon>Taphrinomycotina</taxon>
        <taxon>Taphrinomycotina incertae sedis</taxon>
        <taxon>Saitoella</taxon>
    </lineage>
</organism>
<evidence type="ECO:0000256" key="9">
    <source>
        <dbReference type="RuleBase" id="RU000488"/>
    </source>
</evidence>
<dbReference type="Gene3D" id="1.50.40.10">
    <property type="entry name" value="Mitochondrial carrier domain"/>
    <property type="match status" value="1"/>
</dbReference>
<evidence type="ECO:0000256" key="1">
    <source>
        <dbReference type="ARBA" id="ARBA00004141"/>
    </source>
</evidence>
<evidence type="ECO:0000256" key="2">
    <source>
        <dbReference type="ARBA" id="ARBA00006375"/>
    </source>
</evidence>
<dbReference type="InterPro" id="IPR050391">
    <property type="entry name" value="Mito_Metabolite_Transporter"/>
</dbReference>
<dbReference type="EMBL" id="BACD03000012">
    <property type="protein sequence ID" value="GAO47940.1"/>
    <property type="molecule type" value="Genomic_DNA"/>
</dbReference>